<protein>
    <submittedName>
        <fullName evidence="1">Uncharacterized protein</fullName>
    </submittedName>
</protein>
<reference evidence="1 2" key="1">
    <citation type="submission" date="2019-03" db="EMBL/GenBank/DDBJ databases">
        <title>Single cell metagenomics reveals metabolic interactions within the superorganism composed of flagellate Streblomastix strix and complex community of Bacteroidetes bacteria on its surface.</title>
        <authorList>
            <person name="Treitli S.C."/>
            <person name="Kolisko M."/>
            <person name="Husnik F."/>
            <person name="Keeling P."/>
            <person name="Hampl V."/>
        </authorList>
    </citation>
    <scope>NUCLEOTIDE SEQUENCE [LARGE SCALE GENOMIC DNA]</scope>
    <source>
        <strain evidence="1">St1</strain>
    </source>
</reference>
<proteinExistence type="predicted"/>
<evidence type="ECO:0000313" key="1">
    <source>
        <dbReference type="EMBL" id="KAA6301525.1"/>
    </source>
</evidence>
<evidence type="ECO:0000313" key="2">
    <source>
        <dbReference type="Proteomes" id="UP000324575"/>
    </source>
</evidence>
<gene>
    <name evidence="1" type="ORF">EZS26_002269</name>
</gene>
<sequence length="118" mass="13666">MKKNKFGVCLSTIWKDGCGFKKQTFFDDEQTKVAQQDAPRGVTPVHLKNGWIVSMYPGTCRVEIEGKYHTIPLAATIKYEADQKQIIDGLRNFFQSDNWVEIIYNYIDSIEQKTKKIK</sequence>
<accession>A0A5M8NZE7</accession>
<dbReference type="Proteomes" id="UP000324575">
    <property type="component" value="Unassembled WGS sequence"/>
</dbReference>
<organism evidence="1 2">
    <name type="scientific">Candidatus Ordinivivax streblomastigis</name>
    <dbReference type="NCBI Taxonomy" id="2540710"/>
    <lineage>
        <taxon>Bacteria</taxon>
        <taxon>Pseudomonadati</taxon>
        <taxon>Bacteroidota</taxon>
        <taxon>Bacteroidia</taxon>
        <taxon>Bacteroidales</taxon>
        <taxon>Candidatus Ordinivivax</taxon>
    </lineage>
</organism>
<dbReference type="AlphaFoldDB" id="A0A5M8NZE7"/>
<name>A0A5M8NZE7_9BACT</name>
<dbReference type="EMBL" id="SNRX01000017">
    <property type="protein sequence ID" value="KAA6301525.1"/>
    <property type="molecule type" value="Genomic_DNA"/>
</dbReference>
<comment type="caution">
    <text evidence="1">The sequence shown here is derived from an EMBL/GenBank/DDBJ whole genome shotgun (WGS) entry which is preliminary data.</text>
</comment>